<evidence type="ECO:0000313" key="2">
    <source>
        <dbReference type="EMBL" id="MDT0268401.1"/>
    </source>
</evidence>
<evidence type="ECO:0000313" key="3">
    <source>
        <dbReference type="Proteomes" id="UP001183410"/>
    </source>
</evidence>
<organism evidence="2 3">
    <name type="scientific">Streptomyces chisholmiae</name>
    <dbReference type="NCBI Taxonomy" id="3075540"/>
    <lineage>
        <taxon>Bacteria</taxon>
        <taxon>Bacillati</taxon>
        <taxon>Actinomycetota</taxon>
        <taxon>Actinomycetes</taxon>
        <taxon>Kitasatosporales</taxon>
        <taxon>Streptomycetaceae</taxon>
        <taxon>Streptomyces</taxon>
    </lineage>
</organism>
<dbReference type="EMBL" id="JAVREO010000011">
    <property type="protein sequence ID" value="MDT0268401.1"/>
    <property type="molecule type" value="Genomic_DNA"/>
</dbReference>
<gene>
    <name evidence="2" type="ORF">RM844_19130</name>
</gene>
<dbReference type="RefSeq" id="WP_311668491.1">
    <property type="nucleotide sequence ID" value="NZ_JAVREO010000011.1"/>
</dbReference>
<dbReference type="Proteomes" id="UP001183410">
    <property type="component" value="Unassembled WGS sequence"/>
</dbReference>
<feature type="region of interest" description="Disordered" evidence="1">
    <location>
        <begin position="1"/>
        <end position="23"/>
    </location>
</feature>
<protein>
    <submittedName>
        <fullName evidence="2">Uncharacterized protein</fullName>
    </submittedName>
</protein>
<sequence>MPESTEPPLAPAPRPHHDPRSGQEWRLLLEERAAERAIGSVPERAVFREQLPETD</sequence>
<proteinExistence type="predicted"/>
<reference evidence="3" key="1">
    <citation type="submission" date="2023-07" db="EMBL/GenBank/DDBJ databases">
        <title>30 novel species of actinomycetes from the DSMZ collection.</title>
        <authorList>
            <person name="Nouioui I."/>
        </authorList>
    </citation>
    <scope>NUCLEOTIDE SEQUENCE [LARGE SCALE GENOMIC DNA]</scope>
    <source>
        <strain evidence="3">DSM 44915</strain>
    </source>
</reference>
<keyword evidence="3" id="KW-1185">Reference proteome</keyword>
<name>A0ABU2JUG4_9ACTN</name>
<comment type="caution">
    <text evidence="2">The sequence shown here is derived from an EMBL/GenBank/DDBJ whole genome shotgun (WGS) entry which is preliminary data.</text>
</comment>
<evidence type="ECO:0000256" key="1">
    <source>
        <dbReference type="SAM" id="MobiDB-lite"/>
    </source>
</evidence>
<accession>A0ABU2JUG4</accession>